<comment type="similarity">
    <text evidence="1">Belongs to the SIP oxidoreductase family.</text>
</comment>
<gene>
    <name evidence="3" type="ORF">LEN_3407</name>
</gene>
<dbReference type="Gene3D" id="2.40.30.10">
    <property type="entry name" value="Translation factors"/>
    <property type="match status" value="1"/>
</dbReference>
<organism evidence="3 4">
    <name type="scientific">Lysobacter enzymogenes</name>
    <dbReference type="NCBI Taxonomy" id="69"/>
    <lineage>
        <taxon>Bacteria</taxon>
        <taxon>Pseudomonadati</taxon>
        <taxon>Pseudomonadota</taxon>
        <taxon>Gammaproteobacteria</taxon>
        <taxon>Lysobacterales</taxon>
        <taxon>Lysobacteraceae</taxon>
        <taxon>Lysobacter</taxon>
    </lineage>
</organism>
<dbReference type="PANTHER" id="PTHR30157:SF0">
    <property type="entry name" value="NADPH-DEPENDENT FERRIC-CHELATE REDUCTASE"/>
    <property type="match status" value="1"/>
</dbReference>
<name>A0AAU9AK36_LYSEN</name>
<evidence type="ECO:0000259" key="2">
    <source>
        <dbReference type="PROSITE" id="PS51384"/>
    </source>
</evidence>
<feature type="domain" description="FAD-binding FR-type" evidence="2">
    <location>
        <begin position="5"/>
        <end position="133"/>
    </location>
</feature>
<dbReference type="InterPro" id="IPR017938">
    <property type="entry name" value="Riboflavin_synthase-like_b-brl"/>
</dbReference>
<dbReference type="RefSeq" id="WP_096379248.1">
    <property type="nucleotide sequence ID" value="NZ_AP014940.1"/>
</dbReference>
<evidence type="ECO:0000256" key="1">
    <source>
        <dbReference type="ARBA" id="ARBA00035644"/>
    </source>
</evidence>
<accession>A0AAU9AK36</accession>
<dbReference type="InterPro" id="IPR039374">
    <property type="entry name" value="SIP_fam"/>
</dbReference>
<dbReference type="CDD" id="cd06193">
    <property type="entry name" value="siderophore_interacting"/>
    <property type="match status" value="1"/>
</dbReference>
<reference evidence="3 4" key="1">
    <citation type="journal article" date="2017" name="DNA Res.">
        <title>Complete genome sequence and expression profile of the commercial lytic enzyme producer Lysobacter enzymogenes M497-1.</title>
        <authorList>
            <person name="Takami H."/>
            <person name="Toyoda A."/>
            <person name="Uchiyama I."/>
            <person name="Itoh T."/>
            <person name="Takaki Y."/>
            <person name="Arai W."/>
            <person name="Nishi S."/>
            <person name="Kawai M."/>
            <person name="Shinya K."/>
            <person name="Ikeda H."/>
        </authorList>
    </citation>
    <scope>NUCLEOTIDE SEQUENCE [LARGE SCALE GENOMIC DNA]</scope>
    <source>
        <strain evidence="3 4">M497-1</strain>
    </source>
</reference>
<protein>
    <recommendedName>
        <fullName evidence="2">FAD-binding FR-type domain-containing protein</fullName>
    </recommendedName>
</protein>
<dbReference type="Pfam" id="PF04954">
    <property type="entry name" value="SIP"/>
    <property type="match status" value="1"/>
</dbReference>
<dbReference type="PANTHER" id="PTHR30157">
    <property type="entry name" value="FERRIC REDUCTASE, NADPH-DEPENDENT"/>
    <property type="match status" value="1"/>
</dbReference>
<dbReference type="SUPFAM" id="SSF63380">
    <property type="entry name" value="Riboflavin synthase domain-like"/>
    <property type="match status" value="1"/>
</dbReference>
<dbReference type="GeneID" id="83065225"/>
<dbReference type="EMBL" id="AP014940">
    <property type="protein sequence ID" value="BAV98894.1"/>
    <property type="molecule type" value="Genomic_DNA"/>
</dbReference>
<proteinExistence type="inferred from homology"/>
<dbReference type="InterPro" id="IPR013113">
    <property type="entry name" value="SIP_FAD-bd"/>
</dbReference>
<dbReference type="PROSITE" id="PS51384">
    <property type="entry name" value="FAD_FR"/>
    <property type="match status" value="1"/>
</dbReference>
<dbReference type="Proteomes" id="UP000218824">
    <property type="component" value="Chromosome"/>
</dbReference>
<dbReference type="InterPro" id="IPR007037">
    <property type="entry name" value="SIP_rossman_dom"/>
</dbReference>
<sequence>MAQRNPFHLFDVSVRQRIELSPSMLRFVFAGESLAQARSFGPDQRIKIFFPNDAGELSVPRGEDWYARYRDQHPAQRAPMRTYTVRALRPQAAELDVDFVAHGDTGPASRWALQARPGDRVVLMAPHASQDDSGGVEWRPPADVRDVLLIADETALPAVAGILESLAAQPQPPKVRAYIEVPLRADAVDLHGPPDLRIHWLPRAERRDTDAADYGARLIEAIRAAQLAPAQTRTDAAEAELSEIDIDREILWEQAAVTASGFYAWIAGEAGAVMAIRRHLVGERGFAKSAISFMGYWRKGRVLE</sequence>
<dbReference type="KEGG" id="lem:LEN_3407"/>
<dbReference type="Pfam" id="PF08021">
    <property type="entry name" value="FAD_binding_9"/>
    <property type="match status" value="1"/>
</dbReference>
<dbReference type="Gene3D" id="3.40.50.80">
    <property type="entry name" value="Nucleotide-binding domain of ferredoxin-NADP reductase (FNR) module"/>
    <property type="match status" value="1"/>
</dbReference>
<evidence type="ECO:0000313" key="3">
    <source>
        <dbReference type="EMBL" id="BAV98894.1"/>
    </source>
</evidence>
<dbReference type="GO" id="GO:0016491">
    <property type="term" value="F:oxidoreductase activity"/>
    <property type="evidence" value="ECO:0007669"/>
    <property type="project" value="InterPro"/>
</dbReference>
<evidence type="ECO:0000313" key="4">
    <source>
        <dbReference type="Proteomes" id="UP000218824"/>
    </source>
</evidence>
<dbReference type="InterPro" id="IPR039261">
    <property type="entry name" value="FNR_nucleotide-bd"/>
</dbReference>
<dbReference type="AlphaFoldDB" id="A0AAU9AK36"/>
<dbReference type="InterPro" id="IPR017927">
    <property type="entry name" value="FAD-bd_FR_type"/>
</dbReference>